<keyword evidence="8" id="KW-0902">Two-component regulatory system</keyword>
<dbReference type="InterPro" id="IPR003594">
    <property type="entry name" value="HATPase_dom"/>
</dbReference>
<dbReference type="STRING" id="392484.LP43_1194"/>
<comment type="catalytic activity">
    <reaction evidence="1">
        <text>ATP + protein L-histidine = ADP + protein N-phospho-L-histidine.</text>
        <dbReference type="EC" id="2.7.13.3"/>
    </reaction>
</comment>
<sequence length="218" mass="24995">MIELNGKIKQDTTLVRERERIARAMHDDLAQYLTALSLHTKAISRVSENEEVLIHTNEINNLITSSRLNIKHIIWDLLNKDTNENELLIVKIRKLLDYWNLAEKRVDQKFEVKGHINRLSDVIASVSYKVIQESITNIYRHANASFFKLTLANNGHYLNVIVQDNGIGFNEMKTRYSDGINGMRVRLESIGGSLEIDSKLGSGTSLYMKIPLSRDMIQ</sequence>
<dbReference type="EMBL" id="JRQD01000002">
    <property type="protein sequence ID" value="KGM07579.1"/>
    <property type="molecule type" value="Genomic_DNA"/>
</dbReference>
<dbReference type="InterPro" id="IPR036890">
    <property type="entry name" value="HATPase_C_sf"/>
</dbReference>
<protein>
    <recommendedName>
        <fullName evidence="2">histidine kinase</fullName>
        <ecNumber evidence="2">2.7.13.3</ecNumber>
    </recommendedName>
</protein>
<dbReference type="Pfam" id="PF02518">
    <property type="entry name" value="HATPase_c"/>
    <property type="match status" value="1"/>
</dbReference>
<keyword evidence="4" id="KW-0808">Transferase</keyword>
<gene>
    <name evidence="11" type="ORF">LP43_1194</name>
</gene>
<organism evidence="11 12">
    <name type="scientific">Methylophaga thiooxydans</name>
    <dbReference type="NCBI Taxonomy" id="392484"/>
    <lineage>
        <taxon>Bacteria</taxon>
        <taxon>Pseudomonadati</taxon>
        <taxon>Pseudomonadota</taxon>
        <taxon>Gammaproteobacteria</taxon>
        <taxon>Thiotrichales</taxon>
        <taxon>Piscirickettsiaceae</taxon>
        <taxon>Methylophaga</taxon>
    </lineage>
</organism>
<proteinExistence type="predicted"/>
<evidence type="ECO:0000256" key="8">
    <source>
        <dbReference type="ARBA" id="ARBA00023012"/>
    </source>
</evidence>
<dbReference type="PANTHER" id="PTHR24421:SF10">
    <property type="entry name" value="NITRATE_NITRITE SENSOR PROTEIN NARQ"/>
    <property type="match status" value="1"/>
</dbReference>
<dbReference type="GO" id="GO:0046983">
    <property type="term" value="F:protein dimerization activity"/>
    <property type="evidence" value="ECO:0007669"/>
    <property type="project" value="InterPro"/>
</dbReference>
<comment type="caution">
    <text evidence="11">The sequence shown here is derived from an EMBL/GenBank/DDBJ whole genome shotgun (WGS) entry which is preliminary data.</text>
</comment>
<dbReference type="GO" id="GO:0005524">
    <property type="term" value="F:ATP binding"/>
    <property type="evidence" value="ECO:0007669"/>
    <property type="project" value="UniProtKB-KW"/>
</dbReference>
<evidence type="ECO:0000313" key="12">
    <source>
        <dbReference type="Proteomes" id="UP000029999"/>
    </source>
</evidence>
<dbReference type="PANTHER" id="PTHR24421">
    <property type="entry name" value="NITRATE/NITRITE SENSOR PROTEIN NARX-RELATED"/>
    <property type="match status" value="1"/>
</dbReference>
<dbReference type="InterPro" id="IPR011712">
    <property type="entry name" value="Sig_transdc_His_kin_sub3_dim/P"/>
</dbReference>
<dbReference type="AlphaFoldDB" id="A0A0A0BKF2"/>
<feature type="domain" description="Signal transduction histidine kinase subgroup 3 dimerisation and phosphoacceptor" evidence="10">
    <location>
        <begin position="17"/>
        <end position="77"/>
    </location>
</feature>
<dbReference type="RefSeq" id="WP_036313013.1">
    <property type="nucleotide sequence ID" value="NZ_JADFAB010000011.1"/>
</dbReference>
<evidence type="ECO:0000256" key="6">
    <source>
        <dbReference type="ARBA" id="ARBA00022777"/>
    </source>
</evidence>
<evidence type="ECO:0000256" key="3">
    <source>
        <dbReference type="ARBA" id="ARBA00022553"/>
    </source>
</evidence>
<dbReference type="EC" id="2.7.13.3" evidence="2"/>
<name>A0A0A0BKF2_9GAMM</name>
<dbReference type="GO" id="GO:0000155">
    <property type="term" value="F:phosphorelay sensor kinase activity"/>
    <property type="evidence" value="ECO:0007669"/>
    <property type="project" value="InterPro"/>
</dbReference>
<evidence type="ECO:0000256" key="2">
    <source>
        <dbReference type="ARBA" id="ARBA00012438"/>
    </source>
</evidence>
<evidence type="ECO:0000256" key="4">
    <source>
        <dbReference type="ARBA" id="ARBA00022679"/>
    </source>
</evidence>
<keyword evidence="3" id="KW-0597">Phosphoprotein</keyword>
<evidence type="ECO:0000256" key="5">
    <source>
        <dbReference type="ARBA" id="ARBA00022741"/>
    </source>
</evidence>
<feature type="domain" description="Histidine kinase/HSP90-like ATPase" evidence="9">
    <location>
        <begin position="128"/>
        <end position="213"/>
    </location>
</feature>
<accession>A0A0A0BKF2</accession>
<dbReference type="SUPFAM" id="SSF55874">
    <property type="entry name" value="ATPase domain of HSP90 chaperone/DNA topoisomerase II/histidine kinase"/>
    <property type="match status" value="1"/>
</dbReference>
<evidence type="ECO:0000313" key="11">
    <source>
        <dbReference type="EMBL" id="KGM07579.1"/>
    </source>
</evidence>
<evidence type="ECO:0000259" key="9">
    <source>
        <dbReference type="Pfam" id="PF02518"/>
    </source>
</evidence>
<dbReference type="Gene3D" id="1.20.5.1930">
    <property type="match status" value="1"/>
</dbReference>
<evidence type="ECO:0000256" key="1">
    <source>
        <dbReference type="ARBA" id="ARBA00000085"/>
    </source>
</evidence>
<keyword evidence="6 11" id="KW-0418">Kinase</keyword>
<dbReference type="CDD" id="cd16917">
    <property type="entry name" value="HATPase_UhpB-NarQ-NarX-like"/>
    <property type="match status" value="1"/>
</dbReference>
<dbReference type="Proteomes" id="UP000029999">
    <property type="component" value="Unassembled WGS sequence"/>
</dbReference>
<evidence type="ECO:0000256" key="7">
    <source>
        <dbReference type="ARBA" id="ARBA00022840"/>
    </source>
</evidence>
<evidence type="ECO:0000259" key="10">
    <source>
        <dbReference type="Pfam" id="PF07730"/>
    </source>
</evidence>
<dbReference type="GO" id="GO:0016020">
    <property type="term" value="C:membrane"/>
    <property type="evidence" value="ECO:0007669"/>
    <property type="project" value="InterPro"/>
</dbReference>
<dbReference type="Gene3D" id="3.30.565.10">
    <property type="entry name" value="Histidine kinase-like ATPase, C-terminal domain"/>
    <property type="match status" value="1"/>
</dbReference>
<dbReference type="Pfam" id="PF07730">
    <property type="entry name" value="HisKA_3"/>
    <property type="match status" value="1"/>
</dbReference>
<dbReference type="InterPro" id="IPR050482">
    <property type="entry name" value="Sensor_HK_TwoCompSys"/>
</dbReference>
<reference evidence="11 12" key="1">
    <citation type="submission" date="2014-09" db="EMBL/GenBank/DDBJ databases">
        <authorList>
            <person name="Grob C."/>
            <person name="Taubert M."/>
            <person name="Howat A.M."/>
            <person name="Burns O.J."/>
            <person name="Dixon J.L."/>
            <person name="Chen Y."/>
            <person name="Murrell J.C."/>
        </authorList>
    </citation>
    <scope>NUCLEOTIDE SEQUENCE [LARGE SCALE GENOMIC DNA]</scope>
    <source>
        <strain evidence="11">L4</strain>
    </source>
</reference>
<keyword evidence="7" id="KW-0067">ATP-binding</keyword>
<keyword evidence="5" id="KW-0547">Nucleotide-binding</keyword>